<feature type="transmembrane region" description="Helical" evidence="6">
    <location>
        <begin position="137"/>
        <end position="161"/>
    </location>
</feature>
<evidence type="ECO:0000313" key="8">
    <source>
        <dbReference type="EMBL" id="EJD64713.1"/>
    </source>
</evidence>
<feature type="domain" description="ABC transmembrane type-2" evidence="7">
    <location>
        <begin position="23"/>
        <end position="257"/>
    </location>
</feature>
<dbReference type="RefSeq" id="WP_007148271.1">
    <property type="nucleotide sequence ID" value="NZ_AKCI01000001.1"/>
</dbReference>
<keyword evidence="3 6" id="KW-1133">Transmembrane helix</keyword>
<evidence type="ECO:0000256" key="6">
    <source>
        <dbReference type="SAM" id="Phobius"/>
    </source>
</evidence>
<dbReference type="PANTHER" id="PTHR43229">
    <property type="entry name" value="NODULATION PROTEIN J"/>
    <property type="match status" value="1"/>
</dbReference>
<comment type="caution">
    <text evidence="8">The sequence shown here is derived from an EMBL/GenBank/DDBJ whole genome shotgun (WGS) entry which is preliminary data.</text>
</comment>
<evidence type="ECO:0000256" key="2">
    <source>
        <dbReference type="ARBA" id="ARBA00022692"/>
    </source>
</evidence>
<evidence type="ECO:0000256" key="3">
    <source>
        <dbReference type="ARBA" id="ARBA00022989"/>
    </source>
</evidence>
<evidence type="ECO:0000256" key="1">
    <source>
        <dbReference type="ARBA" id="ARBA00004141"/>
    </source>
</evidence>
<dbReference type="GO" id="GO:0043190">
    <property type="term" value="C:ATP-binding cassette (ABC) transporter complex"/>
    <property type="evidence" value="ECO:0007669"/>
    <property type="project" value="InterPro"/>
</dbReference>
<evidence type="ECO:0000256" key="5">
    <source>
        <dbReference type="ARBA" id="ARBA00023251"/>
    </source>
</evidence>
<feature type="transmembrane region" description="Helical" evidence="6">
    <location>
        <begin position="108"/>
        <end position="131"/>
    </location>
</feature>
<keyword evidence="9" id="KW-1185">Reference proteome</keyword>
<dbReference type="InterPro" id="IPR013525">
    <property type="entry name" value="ABC2_TM"/>
</dbReference>
<gene>
    <name evidence="8" type="ORF">HMPREF9156_01208</name>
</gene>
<proteinExistence type="predicted"/>
<dbReference type="EMBL" id="AGZS01000006">
    <property type="protein sequence ID" value="EJD64713.1"/>
    <property type="molecule type" value="Genomic_DNA"/>
</dbReference>
<dbReference type="Pfam" id="PF12698">
    <property type="entry name" value="ABC2_membrane_3"/>
    <property type="match status" value="1"/>
</dbReference>
<sequence>MKIKRFMAIARLNLLIQLRDPIPTILMTIIPLMLTPFLIPSSKTLLISEGYASATGAEQVVPGMAVLFSFLSVQFIVQSFFDEHTWGTWPRLRSTAATPADIIMGKTVVIYLIQAVQLIVVLAAGSLLYGYRPNGSIAALVIVALVFSAVLTAFGVVLSLWIRSENTALALASLVGMLMAGIGGAIGSTSGFPGWARPVSKISPAYWALDAVHKVSLDSAGIGDVGGQIGMLLIFLAVLVAVCIIRCIMGVDTRKME</sequence>
<dbReference type="HOGENOM" id="CLU_092402_0_0_11"/>
<dbReference type="STRING" id="857290.HMPREF9156_01208"/>
<keyword evidence="4 6" id="KW-0472">Membrane</keyword>
<name>J0DEJ4_9BIFI</name>
<feature type="transmembrane region" description="Helical" evidence="6">
    <location>
        <begin position="168"/>
        <end position="187"/>
    </location>
</feature>
<protein>
    <recommendedName>
        <fullName evidence="7">ABC transmembrane type-2 domain-containing protein</fullName>
    </recommendedName>
</protein>
<dbReference type="InterPro" id="IPR051784">
    <property type="entry name" value="Nod_factor_ABC_transporter"/>
</dbReference>
<dbReference type="GO" id="GO:0140359">
    <property type="term" value="F:ABC-type transporter activity"/>
    <property type="evidence" value="ECO:0007669"/>
    <property type="project" value="InterPro"/>
</dbReference>
<dbReference type="OrthoDB" id="4526018at2"/>
<evidence type="ECO:0000256" key="4">
    <source>
        <dbReference type="ARBA" id="ARBA00023136"/>
    </source>
</evidence>
<dbReference type="Proteomes" id="UP000006415">
    <property type="component" value="Unassembled WGS sequence"/>
</dbReference>
<dbReference type="eggNOG" id="COG0842">
    <property type="taxonomic scope" value="Bacteria"/>
</dbReference>
<dbReference type="GO" id="GO:0046677">
    <property type="term" value="P:response to antibiotic"/>
    <property type="evidence" value="ECO:0007669"/>
    <property type="project" value="UniProtKB-KW"/>
</dbReference>
<evidence type="ECO:0000313" key="9">
    <source>
        <dbReference type="Proteomes" id="UP000006415"/>
    </source>
</evidence>
<feature type="transmembrane region" description="Helical" evidence="6">
    <location>
        <begin position="59"/>
        <end position="81"/>
    </location>
</feature>
<comment type="subcellular location">
    <subcellularLocation>
        <location evidence="1">Membrane</location>
        <topology evidence="1">Multi-pass membrane protein</topology>
    </subcellularLocation>
</comment>
<dbReference type="PROSITE" id="PS51012">
    <property type="entry name" value="ABC_TM2"/>
    <property type="match status" value="1"/>
</dbReference>
<reference evidence="8 9" key="1">
    <citation type="submission" date="2012-01" db="EMBL/GenBank/DDBJ databases">
        <title>The Genome Sequence of Scardovia wiggsiae F0424.</title>
        <authorList>
            <consortium name="The Broad Institute Genome Sequencing Platform"/>
            <person name="Earl A."/>
            <person name="Ward D."/>
            <person name="Feldgarden M."/>
            <person name="Gevers D."/>
            <person name="Izard J."/>
            <person name="Ganesan A."/>
            <person name="Baranova O.V."/>
            <person name="Blanton J.M."/>
            <person name="Tanner A.C."/>
            <person name="Mathney J."/>
            <person name="Dewhirst F.E."/>
            <person name="Young S.K."/>
            <person name="Zeng Q."/>
            <person name="Gargeya S."/>
            <person name="Fitzgerald M."/>
            <person name="Haas B."/>
            <person name="Abouelleil A."/>
            <person name="Alvarado L."/>
            <person name="Arachchi H.M."/>
            <person name="Berlin A."/>
            <person name="Chapman S.B."/>
            <person name="Gearin G."/>
            <person name="Goldberg J."/>
            <person name="Griggs A."/>
            <person name="Gujja S."/>
            <person name="Hansen M."/>
            <person name="Heiman D."/>
            <person name="Howarth C."/>
            <person name="Larimer J."/>
            <person name="Lui A."/>
            <person name="MacDonald P.J.P."/>
            <person name="McCowen C."/>
            <person name="Montmayeur A."/>
            <person name="Murphy C."/>
            <person name="Neiman D."/>
            <person name="Pearson M."/>
            <person name="Priest M."/>
            <person name="Roberts A."/>
            <person name="Saif S."/>
            <person name="Shea T."/>
            <person name="Sisk P."/>
            <person name="Stolte C."/>
            <person name="Sykes S."/>
            <person name="Wortman J."/>
            <person name="Nusbaum C."/>
            <person name="Birren B."/>
        </authorList>
    </citation>
    <scope>NUCLEOTIDE SEQUENCE [LARGE SCALE GENOMIC DNA]</scope>
    <source>
        <strain evidence="8 9">F0424</strain>
    </source>
</reference>
<keyword evidence="2 6" id="KW-0812">Transmembrane</keyword>
<keyword evidence="5" id="KW-0046">Antibiotic resistance</keyword>
<organism evidence="8 9">
    <name type="scientific">Scardovia wiggsiae F0424</name>
    <dbReference type="NCBI Taxonomy" id="857290"/>
    <lineage>
        <taxon>Bacteria</taxon>
        <taxon>Bacillati</taxon>
        <taxon>Actinomycetota</taxon>
        <taxon>Actinomycetes</taxon>
        <taxon>Bifidobacteriales</taxon>
        <taxon>Bifidobacteriaceae</taxon>
        <taxon>Scardovia</taxon>
    </lineage>
</organism>
<dbReference type="InterPro" id="IPR000412">
    <property type="entry name" value="ABC_2_transport"/>
</dbReference>
<dbReference type="InterPro" id="IPR047817">
    <property type="entry name" value="ABC2_TM_bact-type"/>
</dbReference>
<dbReference type="PIRSF" id="PIRSF006648">
    <property type="entry name" value="DrrB"/>
    <property type="match status" value="1"/>
</dbReference>
<feature type="transmembrane region" description="Helical" evidence="6">
    <location>
        <begin position="229"/>
        <end position="249"/>
    </location>
</feature>
<feature type="transmembrane region" description="Helical" evidence="6">
    <location>
        <begin position="21"/>
        <end position="39"/>
    </location>
</feature>
<dbReference type="AlphaFoldDB" id="J0DEJ4"/>
<dbReference type="PANTHER" id="PTHR43229:SF2">
    <property type="entry name" value="NODULATION PROTEIN J"/>
    <property type="match status" value="1"/>
</dbReference>
<accession>J0DEJ4</accession>
<evidence type="ECO:0000259" key="7">
    <source>
        <dbReference type="PROSITE" id="PS51012"/>
    </source>
</evidence>